<keyword evidence="3 5" id="KW-0597">Phosphoprotein</keyword>
<dbReference type="CDD" id="cd16922">
    <property type="entry name" value="HATPase_EvgS-ArcB-TorS-like"/>
    <property type="match status" value="1"/>
</dbReference>
<dbReference type="InterPro" id="IPR003594">
    <property type="entry name" value="HATPase_dom"/>
</dbReference>
<evidence type="ECO:0000256" key="6">
    <source>
        <dbReference type="SAM" id="Phobius"/>
    </source>
</evidence>
<protein>
    <recommendedName>
        <fullName evidence="2">histidine kinase</fullName>
        <ecNumber evidence="2">2.7.13.3</ecNumber>
    </recommendedName>
</protein>
<dbReference type="EC" id="2.7.13.3" evidence="2"/>
<dbReference type="InterPro" id="IPR005467">
    <property type="entry name" value="His_kinase_dom"/>
</dbReference>
<dbReference type="InterPro" id="IPR036890">
    <property type="entry name" value="HATPase_C_sf"/>
</dbReference>
<dbReference type="SMART" id="SM00388">
    <property type="entry name" value="HisKA"/>
    <property type="match status" value="1"/>
</dbReference>
<feature type="domain" description="Histidine kinase" evidence="7">
    <location>
        <begin position="449"/>
        <end position="666"/>
    </location>
</feature>
<dbReference type="Gene3D" id="3.30.565.10">
    <property type="entry name" value="Histidine kinase-like ATPase, C-terminal domain"/>
    <property type="match status" value="1"/>
</dbReference>
<dbReference type="SUPFAM" id="SSF52172">
    <property type="entry name" value="CheY-like"/>
    <property type="match status" value="1"/>
</dbReference>
<sequence>MALALPYLQGERPARLLQQVETRAAQTSFADLDRFGTEAERLRTTEGLRRLHHVVSLYINQNEGPKARAWNARLMARATALDNERFRAIAGLNNAILAYEGGDGGAADRIHATMNGTSDWYVRAVATRYYAITRFDKDQVGEGLRLLTAVQAQIPNEGPDADIAHSGIWEIMGLGLMALNDVQGATDAFARYELDYSPNDWPRPDFDSIYNLGSMAIQVGDAANAERFFAAHDRLARRSNLHGLKAYNAMMCARVASMRDDMPRVLSCMEAGQPELSRNDYLKVWILPLEVIALARTGRVAEAERVMADWDAVADSETGRLASDLGVRARAELLHAQGQYDEAIALMRRYQQQSYVSQARAYSDGIHQITQDMQEQLSQRRRQLEVEQANARLQSAMIRAQAWVMGISLFFFVCGFATAAWLWIQSRALRRARRRAEQANMAKTQFLANMSHEIRTPLNGVVAMADVLHRSDLQPKDRDLVDIIRSSAGTLERLLNDILDSARIESGRLRLESAPFNVCEILEGVQQLWSASAEDKGIKLELLGCPELDRTVTGDAERLRQVLNNLVSNAVKFTEAGTVTIKAEPLDGDRIRFSVTDTGVGFEEGFRQRLFGRFQQADESITRRYGGSGLGLNISQNLIALMGGDMNCESQLGKGSRFWFDIALTPVGKVATETGNARKSTMPDHEACVTKGSGLKVLLADDHAPNRKVVEVLLGPLDVELTAVVDGQQAVEAFEKGCFDLVLMDMQMPVMDGLTATQRLRQIERRDGRVHTPIIMLTANAMSEHVEATMAAGADRHLTKPLTAQSLIGCIASVLEDTA</sequence>
<feature type="transmembrane region" description="Helical" evidence="6">
    <location>
        <begin position="402"/>
        <end position="424"/>
    </location>
</feature>
<dbReference type="CDD" id="cd17546">
    <property type="entry name" value="REC_hyHK_CKI1_RcsC-like"/>
    <property type="match status" value="1"/>
</dbReference>
<dbReference type="Gene3D" id="1.25.40.10">
    <property type="entry name" value="Tetratricopeptide repeat domain"/>
    <property type="match status" value="1"/>
</dbReference>
<evidence type="ECO:0000313" key="9">
    <source>
        <dbReference type="EMBL" id="GAA0388443.1"/>
    </source>
</evidence>
<dbReference type="CDD" id="cd00082">
    <property type="entry name" value="HisKA"/>
    <property type="match status" value="1"/>
</dbReference>
<dbReference type="SMART" id="SM00448">
    <property type="entry name" value="REC"/>
    <property type="match status" value="1"/>
</dbReference>
<keyword evidence="6" id="KW-0472">Membrane</keyword>
<dbReference type="Pfam" id="PF00072">
    <property type="entry name" value="Response_reg"/>
    <property type="match status" value="1"/>
</dbReference>
<keyword evidence="10" id="KW-1185">Reference proteome</keyword>
<evidence type="ECO:0000256" key="1">
    <source>
        <dbReference type="ARBA" id="ARBA00000085"/>
    </source>
</evidence>
<dbReference type="PROSITE" id="PS50110">
    <property type="entry name" value="RESPONSE_REGULATORY"/>
    <property type="match status" value="1"/>
</dbReference>
<comment type="catalytic activity">
    <reaction evidence="1">
        <text>ATP + protein L-histidine = ADP + protein N-phospho-L-histidine.</text>
        <dbReference type="EC" id="2.7.13.3"/>
    </reaction>
</comment>
<dbReference type="Pfam" id="PF02518">
    <property type="entry name" value="HATPase_c"/>
    <property type="match status" value="1"/>
</dbReference>
<dbReference type="EMBL" id="BAAAEJ010000006">
    <property type="protein sequence ID" value="GAA0388443.1"/>
    <property type="molecule type" value="Genomic_DNA"/>
</dbReference>
<organism evidence="9 10">
    <name type="scientific">Brevundimonas terrae</name>
    <dbReference type="NCBI Taxonomy" id="363631"/>
    <lineage>
        <taxon>Bacteria</taxon>
        <taxon>Pseudomonadati</taxon>
        <taxon>Pseudomonadota</taxon>
        <taxon>Alphaproteobacteria</taxon>
        <taxon>Caulobacterales</taxon>
        <taxon>Caulobacteraceae</taxon>
        <taxon>Brevundimonas</taxon>
    </lineage>
</organism>
<dbReference type="PANTHER" id="PTHR45339">
    <property type="entry name" value="HYBRID SIGNAL TRANSDUCTION HISTIDINE KINASE J"/>
    <property type="match status" value="1"/>
</dbReference>
<comment type="caution">
    <text evidence="9">The sequence shown here is derived from an EMBL/GenBank/DDBJ whole genome shotgun (WGS) entry which is preliminary data.</text>
</comment>
<dbReference type="PRINTS" id="PR00344">
    <property type="entry name" value="BCTRLSENSOR"/>
</dbReference>
<dbReference type="Proteomes" id="UP001500791">
    <property type="component" value="Unassembled WGS sequence"/>
</dbReference>
<dbReference type="InterPro" id="IPR036097">
    <property type="entry name" value="HisK_dim/P_sf"/>
</dbReference>
<dbReference type="SMART" id="SM00387">
    <property type="entry name" value="HATPase_c"/>
    <property type="match status" value="1"/>
</dbReference>
<dbReference type="SUPFAM" id="SSF47384">
    <property type="entry name" value="Homodimeric domain of signal transducing histidine kinase"/>
    <property type="match status" value="1"/>
</dbReference>
<evidence type="ECO:0000256" key="3">
    <source>
        <dbReference type="ARBA" id="ARBA00022553"/>
    </source>
</evidence>
<dbReference type="PROSITE" id="PS50109">
    <property type="entry name" value="HIS_KIN"/>
    <property type="match status" value="1"/>
</dbReference>
<evidence type="ECO:0000256" key="5">
    <source>
        <dbReference type="PROSITE-ProRule" id="PRU00169"/>
    </source>
</evidence>
<dbReference type="InterPro" id="IPR011006">
    <property type="entry name" value="CheY-like_superfamily"/>
</dbReference>
<proteinExistence type="predicted"/>
<dbReference type="PANTHER" id="PTHR45339:SF1">
    <property type="entry name" value="HYBRID SIGNAL TRANSDUCTION HISTIDINE KINASE J"/>
    <property type="match status" value="1"/>
</dbReference>
<gene>
    <name evidence="9" type="ORF">GCM10009093_13940</name>
</gene>
<dbReference type="Gene3D" id="3.40.50.2300">
    <property type="match status" value="1"/>
</dbReference>
<evidence type="ECO:0000256" key="4">
    <source>
        <dbReference type="ARBA" id="ARBA00023012"/>
    </source>
</evidence>
<accession>A0ABP3I2I5</accession>
<evidence type="ECO:0000313" key="10">
    <source>
        <dbReference type="Proteomes" id="UP001500791"/>
    </source>
</evidence>
<evidence type="ECO:0000256" key="2">
    <source>
        <dbReference type="ARBA" id="ARBA00012438"/>
    </source>
</evidence>
<feature type="domain" description="Response regulatory" evidence="8">
    <location>
        <begin position="696"/>
        <end position="815"/>
    </location>
</feature>
<evidence type="ECO:0000259" key="8">
    <source>
        <dbReference type="PROSITE" id="PS50110"/>
    </source>
</evidence>
<dbReference type="InterPro" id="IPR004358">
    <property type="entry name" value="Sig_transdc_His_kin-like_C"/>
</dbReference>
<keyword evidence="6" id="KW-1133">Transmembrane helix</keyword>
<dbReference type="InterPro" id="IPR003661">
    <property type="entry name" value="HisK_dim/P_dom"/>
</dbReference>
<name>A0ABP3I2I5_9CAUL</name>
<dbReference type="InterPro" id="IPR001789">
    <property type="entry name" value="Sig_transdc_resp-reg_receiver"/>
</dbReference>
<dbReference type="InterPro" id="IPR011990">
    <property type="entry name" value="TPR-like_helical_dom_sf"/>
</dbReference>
<dbReference type="Pfam" id="PF00512">
    <property type="entry name" value="HisKA"/>
    <property type="match status" value="1"/>
</dbReference>
<dbReference type="Gene3D" id="1.10.287.130">
    <property type="match status" value="1"/>
</dbReference>
<keyword evidence="6" id="KW-0812">Transmembrane</keyword>
<keyword evidence="4" id="KW-0902">Two-component regulatory system</keyword>
<feature type="modified residue" description="4-aspartylphosphate" evidence="5">
    <location>
        <position position="745"/>
    </location>
</feature>
<reference evidence="10" key="1">
    <citation type="journal article" date="2019" name="Int. J. Syst. Evol. Microbiol.">
        <title>The Global Catalogue of Microorganisms (GCM) 10K type strain sequencing project: providing services to taxonomists for standard genome sequencing and annotation.</title>
        <authorList>
            <consortium name="The Broad Institute Genomics Platform"/>
            <consortium name="The Broad Institute Genome Sequencing Center for Infectious Disease"/>
            <person name="Wu L."/>
            <person name="Ma J."/>
        </authorList>
    </citation>
    <scope>NUCLEOTIDE SEQUENCE [LARGE SCALE GENOMIC DNA]</scope>
    <source>
        <strain evidence="10">JCM 13476</strain>
    </source>
</reference>
<evidence type="ECO:0000259" key="7">
    <source>
        <dbReference type="PROSITE" id="PS50109"/>
    </source>
</evidence>
<dbReference type="SUPFAM" id="SSF55874">
    <property type="entry name" value="ATPase domain of HSP90 chaperone/DNA topoisomerase II/histidine kinase"/>
    <property type="match status" value="1"/>
</dbReference>